<sequence length="181" mass="20964">MDFFKNQIQIVLVEIRMSGRLNTMSRLIRSIPKAFDKEVEGTKDCSGVDRYRKTVSIKEKQMVLSISVIDPSDRLSLIMECKTADGVLMVFEMNEFSTFKIKLQQWPVIKEMTTRTNCQLMLIGNFPRSDEIVIKEQEDARQLANEWNIPFFSISCETGENVNEALNHLTKEIIEKVTKSY</sequence>
<evidence type="ECO:0000256" key="2">
    <source>
        <dbReference type="ARBA" id="ARBA00022741"/>
    </source>
</evidence>
<protein>
    <submittedName>
        <fullName evidence="3">DgyrCDS8368</fullName>
    </submittedName>
</protein>
<dbReference type="PROSITE" id="PS51421">
    <property type="entry name" value="RAS"/>
    <property type="match status" value="1"/>
</dbReference>
<name>A0A7I8VW50_9ANNE</name>
<comment type="similarity">
    <text evidence="1">Belongs to the small GTPase superfamily. Rab family.</text>
</comment>
<dbReference type="InterPro" id="IPR001806">
    <property type="entry name" value="Small_GTPase"/>
</dbReference>
<dbReference type="OrthoDB" id="294380at2759"/>
<keyword evidence="4" id="KW-1185">Reference proteome</keyword>
<dbReference type="Proteomes" id="UP000549394">
    <property type="component" value="Unassembled WGS sequence"/>
</dbReference>
<organism evidence="3 4">
    <name type="scientific">Dimorphilus gyrociliatus</name>
    <dbReference type="NCBI Taxonomy" id="2664684"/>
    <lineage>
        <taxon>Eukaryota</taxon>
        <taxon>Metazoa</taxon>
        <taxon>Spiralia</taxon>
        <taxon>Lophotrochozoa</taxon>
        <taxon>Annelida</taxon>
        <taxon>Polychaeta</taxon>
        <taxon>Polychaeta incertae sedis</taxon>
        <taxon>Dinophilidae</taxon>
        <taxon>Dimorphilus</taxon>
    </lineage>
</organism>
<dbReference type="PANTHER" id="PTHR47978">
    <property type="match status" value="1"/>
</dbReference>
<evidence type="ECO:0000256" key="1">
    <source>
        <dbReference type="ARBA" id="ARBA00006270"/>
    </source>
</evidence>
<evidence type="ECO:0000313" key="3">
    <source>
        <dbReference type="EMBL" id="CAD5119776.1"/>
    </source>
</evidence>
<keyword evidence="2" id="KW-0547">Nucleotide-binding</keyword>
<dbReference type="SMART" id="SM00173">
    <property type="entry name" value="RAS"/>
    <property type="match status" value="1"/>
</dbReference>
<dbReference type="InterPro" id="IPR027417">
    <property type="entry name" value="P-loop_NTPase"/>
</dbReference>
<comment type="caution">
    <text evidence="3">The sequence shown here is derived from an EMBL/GenBank/DDBJ whole genome shotgun (WGS) entry which is preliminary data.</text>
</comment>
<dbReference type="GO" id="GO:0003924">
    <property type="term" value="F:GTPase activity"/>
    <property type="evidence" value="ECO:0007669"/>
    <property type="project" value="InterPro"/>
</dbReference>
<dbReference type="Pfam" id="PF00071">
    <property type="entry name" value="Ras"/>
    <property type="match status" value="1"/>
</dbReference>
<evidence type="ECO:0000313" key="4">
    <source>
        <dbReference type="Proteomes" id="UP000549394"/>
    </source>
</evidence>
<dbReference type="GO" id="GO:0005525">
    <property type="term" value="F:GTP binding"/>
    <property type="evidence" value="ECO:0007669"/>
    <property type="project" value="InterPro"/>
</dbReference>
<gene>
    <name evidence="3" type="ORF">DGYR_LOCUS7966</name>
</gene>
<dbReference type="EMBL" id="CAJFCJ010000011">
    <property type="protein sequence ID" value="CAD5119776.1"/>
    <property type="molecule type" value="Genomic_DNA"/>
</dbReference>
<dbReference type="Gene3D" id="3.40.50.300">
    <property type="entry name" value="P-loop containing nucleotide triphosphate hydrolases"/>
    <property type="match status" value="1"/>
</dbReference>
<dbReference type="PROSITE" id="PS51419">
    <property type="entry name" value="RAB"/>
    <property type="match status" value="1"/>
</dbReference>
<accession>A0A7I8VW50</accession>
<proteinExistence type="inferred from homology"/>
<reference evidence="3 4" key="1">
    <citation type="submission" date="2020-08" db="EMBL/GenBank/DDBJ databases">
        <authorList>
            <person name="Hejnol A."/>
        </authorList>
    </citation>
    <scope>NUCLEOTIDE SEQUENCE [LARGE SCALE GENOMIC DNA]</scope>
</reference>
<dbReference type="SUPFAM" id="SSF52540">
    <property type="entry name" value="P-loop containing nucleoside triphosphate hydrolases"/>
    <property type="match status" value="1"/>
</dbReference>
<dbReference type="AlphaFoldDB" id="A0A7I8VW50"/>